<dbReference type="PROSITE" id="PS00041">
    <property type="entry name" value="HTH_ARAC_FAMILY_1"/>
    <property type="match status" value="1"/>
</dbReference>
<feature type="domain" description="HTH araC/xylS-type" evidence="7">
    <location>
        <begin position="354"/>
        <end position="452"/>
    </location>
</feature>
<dbReference type="InterPro" id="IPR018062">
    <property type="entry name" value="HTH_AraC-typ_CS"/>
</dbReference>
<dbReference type="InterPro" id="IPR009057">
    <property type="entry name" value="Homeodomain-like_sf"/>
</dbReference>
<dbReference type="SUPFAM" id="SSF46689">
    <property type="entry name" value="Homeodomain-like"/>
    <property type="match status" value="2"/>
</dbReference>
<evidence type="ECO:0000256" key="2">
    <source>
        <dbReference type="ARBA" id="ARBA00023015"/>
    </source>
</evidence>
<dbReference type="Gene3D" id="1.10.10.60">
    <property type="entry name" value="Homeodomain-like"/>
    <property type="match status" value="2"/>
</dbReference>
<accession>A0A3E3IXL1</accession>
<dbReference type="GO" id="GO:0003700">
    <property type="term" value="F:DNA-binding transcription factor activity"/>
    <property type="evidence" value="ECO:0007669"/>
    <property type="project" value="InterPro"/>
</dbReference>
<keyword evidence="2" id="KW-0805">Transcription regulation</keyword>
<dbReference type="EMBL" id="QVLU01000009">
    <property type="protein sequence ID" value="RGE71753.1"/>
    <property type="molecule type" value="Genomic_DNA"/>
</dbReference>
<dbReference type="OrthoDB" id="324626at2"/>
<proteinExistence type="predicted"/>
<dbReference type="GO" id="GO:0043565">
    <property type="term" value="F:sequence-specific DNA binding"/>
    <property type="evidence" value="ECO:0007669"/>
    <property type="project" value="InterPro"/>
</dbReference>
<dbReference type="InterPro" id="IPR018060">
    <property type="entry name" value="HTH_AraC"/>
</dbReference>
<dbReference type="AlphaFoldDB" id="A0A3E3IXL1"/>
<feature type="domain" description="Response regulatory" evidence="8">
    <location>
        <begin position="3"/>
        <end position="120"/>
    </location>
</feature>
<comment type="function">
    <text evidence="5">May play the central regulatory role in sporulation. It may be an element of the effector pathway responsible for the activation of sporulation genes in response to nutritional stress. Spo0A may act in concert with spo0H (a sigma factor) to control the expression of some genes that are critical to the sporulation process.</text>
</comment>
<gene>
    <name evidence="9" type="ORF">DWY69_12015</name>
</gene>
<dbReference type="PANTHER" id="PTHR43280">
    <property type="entry name" value="ARAC-FAMILY TRANSCRIPTIONAL REGULATOR"/>
    <property type="match status" value="1"/>
</dbReference>
<evidence type="ECO:0000313" key="9">
    <source>
        <dbReference type="EMBL" id="RGE71753.1"/>
    </source>
</evidence>
<protein>
    <recommendedName>
        <fullName evidence="1">Stage 0 sporulation protein A homolog</fullName>
    </recommendedName>
</protein>
<dbReference type="InterPro" id="IPR011006">
    <property type="entry name" value="CheY-like_superfamily"/>
</dbReference>
<keyword evidence="3 9" id="KW-0238">DNA-binding</keyword>
<evidence type="ECO:0000313" key="10">
    <source>
        <dbReference type="Proteomes" id="UP000261166"/>
    </source>
</evidence>
<evidence type="ECO:0000259" key="7">
    <source>
        <dbReference type="PROSITE" id="PS01124"/>
    </source>
</evidence>
<evidence type="ECO:0000256" key="3">
    <source>
        <dbReference type="ARBA" id="ARBA00023125"/>
    </source>
</evidence>
<dbReference type="SMART" id="SM00342">
    <property type="entry name" value="HTH_ARAC"/>
    <property type="match status" value="1"/>
</dbReference>
<dbReference type="PANTHER" id="PTHR43280:SF28">
    <property type="entry name" value="HTH-TYPE TRANSCRIPTIONAL ACTIVATOR RHAS"/>
    <property type="match status" value="1"/>
</dbReference>
<dbReference type="SUPFAM" id="SSF52172">
    <property type="entry name" value="CheY-like"/>
    <property type="match status" value="1"/>
</dbReference>
<dbReference type="Pfam" id="PF12833">
    <property type="entry name" value="HTH_18"/>
    <property type="match status" value="1"/>
</dbReference>
<evidence type="ECO:0000256" key="4">
    <source>
        <dbReference type="ARBA" id="ARBA00023163"/>
    </source>
</evidence>
<evidence type="ECO:0000256" key="6">
    <source>
        <dbReference type="PROSITE-ProRule" id="PRU00169"/>
    </source>
</evidence>
<evidence type="ECO:0000256" key="1">
    <source>
        <dbReference type="ARBA" id="ARBA00018672"/>
    </source>
</evidence>
<dbReference type="Proteomes" id="UP000261166">
    <property type="component" value="Unassembled WGS sequence"/>
</dbReference>
<keyword evidence="4" id="KW-0804">Transcription</keyword>
<evidence type="ECO:0000259" key="8">
    <source>
        <dbReference type="PROSITE" id="PS50110"/>
    </source>
</evidence>
<dbReference type="GO" id="GO:0000160">
    <property type="term" value="P:phosphorelay signal transduction system"/>
    <property type="evidence" value="ECO:0007669"/>
    <property type="project" value="InterPro"/>
</dbReference>
<dbReference type="CDD" id="cd17536">
    <property type="entry name" value="REC_YesN-like"/>
    <property type="match status" value="1"/>
</dbReference>
<dbReference type="PROSITE" id="PS01124">
    <property type="entry name" value="HTH_ARAC_FAMILY_2"/>
    <property type="match status" value="1"/>
</dbReference>
<dbReference type="Pfam" id="PF00072">
    <property type="entry name" value="Response_reg"/>
    <property type="match status" value="1"/>
</dbReference>
<evidence type="ECO:0000256" key="5">
    <source>
        <dbReference type="ARBA" id="ARBA00024867"/>
    </source>
</evidence>
<comment type="caution">
    <text evidence="9">The sequence shown here is derived from an EMBL/GenBank/DDBJ whole genome shotgun (WGS) entry which is preliminary data.</text>
</comment>
<keyword evidence="6" id="KW-0597">Phosphoprotein</keyword>
<dbReference type="InterPro" id="IPR001789">
    <property type="entry name" value="Sig_transdc_resp-reg_receiver"/>
</dbReference>
<dbReference type="RefSeq" id="WP_025487955.1">
    <property type="nucleotide sequence ID" value="NZ_JBKVAZ010000001.1"/>
</dbReference>
<name>A0A3E3IXL1_9FIRM</name>
<dbReference type="PROSITE" id="PS50110">
    <property type="entry name" value="RESPONSE_REGULATORY"/>
    <property type="match status" value="1"/>
</dbReference>
<feature type="modified residue" description="4-aspartylphosphate" evidence="6">
    <location>
        <position position="55"/>
    </location>
</feature>
<dbReference type="SMART" id="SM00448">
    <property type="entry name" value="REC"/>
    <property type="match status" value="1"/>
</dbReference>
<reference evidence="9 10" key="1">
    <citation type="submission" date="2018-08" db="EMBL/GenBank/DDBJ databases">
        <title>A genome reference for cultivated species of the human gut microbiota.</title>
        <authorList>
            <person name="Zou Y."/>
            <person name="Xue W."/>
            <person name="Luo G."/>
        </authorList>
    </citation>
    <scope>NUCLEOTIDE SEQUENCE [LARGE SCALE GENOMIC DNA]</scope>
    <source>
        <strain evidence="9 10">AF26-4BH</strain>
    </source>
</reference>
<dbReference type="Gene3D" id="3.40.50.2300">
    <property type="match status" value="1"/>
</dbReference>
<organism evidence="9 10">
    <name type="scientific">Eisenbergiella massiliensis</name>
    <dbReference type="NCBI Taxonomy" id="1720294"/>
    <lineage>
        <taxon>Bacteria</taxon>
        <taxon>Bacillati</taxon>
        <taxon>Bacillota</taxon>
        <taxon>Clostridia</taxon>
        <taxon>Lachnospirales</taxon>
        <taxon>Lachnospiraceae</taxon>
        <taxon>Eisenbergiella</taxon>
    </lineage>
</organism>
<sequence length="453" mass="53581">MIKVFVVDDEKLVRRGIIGLIDWERFGMEIVGDSGSGEETVEFLKREEVDLLFSDLEMPGLSGIPFLQEVKRVRPKIQIVVLTMHQEFELIQQAVRIGILDYITKAQIEEENVDALMNGIKIRYQETMRHTQLGKRNVLYNEVYVWEAEEKEQGAEAVKLLENNNIPFEFLSETHLLFSGECNIIRLKSLIEDFGADRCSLLEIKQVKGIPYDQLEDMMKTVVKGKLFEDRRPSCFSYAYLYPELLKELPGASRKEILDLSLRMEFMLHEECYEAGMAKIRHAALSREERTAVFYQFSLYWSEFSGKDFTRYFEEVGGFRWWYQWREWFDEVRGLVLKKIGEGDEEIGTMEAIHKAMNYIREHMDREITLEELLRLTGMSKSHFSKNFKKVTGKTFVTYLNDMRIESAKKYLVETKQPIYWIASQVGYMDEHYFRRIFRERTGENPKQYRENN</sequence>